<sequence>MDPFTRKGGRRSVAPHQLGKGRCEEDGLPASTRFHTDGTADDGLPPLLLPIPVSSSSSVAANPTDEGCRRYCSPRSPSPPLAQAPPPLLPIPVSSSSSGRRGPPLLLLPRLACTMPPPPLLPLPLLLPLLLLVTVRMLT</sequence>
<feature type="region of interest" description="Disordered" evidence="1">
    <location>
        <begin position="1"/>
        <end position="100"/>
    </location>
</feature>
<proteinExistence type="predicted"/>
<reference evidence="4" key="3">
    <citation type="journal article" date="2005" name="Nature">
        <title>The map-based sequence of the rice genome.</title>
        <authorList>
            <consortium name="International rice genome sequencing project (IRGSP)"/>
            <person name="Matsumoto T."/>
            <person name="Wu J."/>
            <person name="Kanamori H."/>
            <person name="Katayose Y."/>
            <person name="Fujisawa M."/>
            <person name="Namiki N."/>
            <person name="Mizuno H."/>
            <person name="Yamamoto K."/>
            <person name="Antonio B.A."/>
            <person name="Baba T."/>
            <person name="Sakata K."/>
            <person name="Nagamura Y."/>
            <person name="Aoki H."/>
            <person name="Arikawa K."/>
            <person name="Arita K."/>
            <person name="Bito T."/>
            <person name="Chiden Y."/>
            <person name="Fujitsuka N."/>
            <person name="Fukunaka R."/>
            <person name="Hamada M."/>
            <person name="Harada C."/>
            <person name="Hayashi A."/>
            <person name="Hijishita S."/>
            <person name="Honda M."/>
            <person name="Hosokawa S."/>
            <person name="Ichikawa Y."/>
            <person name="Idonuma A."/>
            <person name="Iijima M."/>
            <person name="Ikeda M."/>
            <person name="Ikeno M."/>
            <person name="Ito K."/>
            <person name="Ito S."/>
            <person name="Ito T."/>
            <person name="Ito Y."/>
            <person name="Ito Y."/>
            <person name="Iwabuchi A."/>
            <person name="Kamiya K."/>
            <person name="Karasawa W."/>
            <person name="Kurita K."/>
            <person name="Katagiri S."/>
            <person name="Kikuta A."/>
            <person name="Kobayashi H."/>
            <person name="Kobayashi N."/>
            <person name="Machita K."/>
            <person name="Maehara T."/>
            <person name="Masukawa M."/>
            <person name="Mizubayashi T."/>
            <person name="Mukai Y."/>
            <person name="Nagasaki H."/>
            <person name="Nagata Y."/>
            <person name="Naito S."/>
            <person name="Nakashima M."/>
            <person name="Nakama Y."/>
            <person name="Nakamichi Y."/>
            <person name="Nakamura M."/>
            <person name="Meguro A."/>
            <person name="Negishi M."/>
            <person name="Ohta I."/>
            <person name="Ohta T."/>
            <person name="Okamoto M."/>
            <person name="Ono N."/>
            <person name="Saji S."/>
            <person name="Sakaguchi M."/>
            <person name="Sakai K."/>
            <person name="Shibata M."/>
            <person name="Shimokawa T."/>
            <person name="Song J."/>
            <person name="Takazaki Y."/>
            <person name="Terasawa K."/>
            <person name="Tsugane M."/>
            <person name="Tsuji K."/>
            <person name="Ueda S."/>
            <person name="Waki K."/>
            <person name="Yamagata H."/>
            <person name="Yamamoto M."/>
            <person name="Yamamoto S."/>
            <person name="Yamane H."/>
            <person name="Yoshiki S."/>
            <person name="Yoshihara R."/>
            <person name="Yukawa K."/>
            <person name="Zhong H."/>
            <person name="Yano M."/>
            <person name="Yuan Q."/>
            <person name="Ouyang S."/>
            <person name="Liu J."/>
            <person name="Jones K.M."/>
            <person name="Gansberger K."/>
            <person name="Moffat K."/>
            <person name="Hill J."/>
            <person name="Bera J."/>
            <person name="Fadrosh D."/>
            <person name="Jin S."/>
            <person name="Johri S."/>
            <person name="Kim M."/>
            <person name="Overton L."/>
            <person name="Reardon M."/>
            <person name="Tsitrin T."/>
            <person name="Vuong H."/>
            <person name="Weaver B."/>
            <person name="Ciecko A."/>
            <person name="Tallon L."/>
            <person name="Jackson J."/>
            <person name="Pai G."/>
            <person name="Aken S.V."/>
            <person name="Utterback T."/>
            <person name="Reidmuller S."/>
            <person name="Feldblyum T."/>
            <person name="Hsiao J."/>
            <person name="Zismann V."/>
            <person name="Iobst S."/>
            <person name="de Vazeille A.R."/>
            <person name="Buell C.R."/>
            <person name="Ying K."/>
            <person name="Li Y."/>
            <person name="Lu T."/>
            <person name="Huang Y."/>
            <person name="Zhao Q."/>
            <person name="Feng Q."/>
            <person name="Zhang L."/>
            <person name="Zhu J."/>
            <person name="Weng Q."/>
            <person name="Mu J."/>
            <person name="Lu Y."/>
            <person name="Fan D."/>
            <person name="Liu Y."/>
            <person name="Guan J."/>
            <person name="Zhang Y."/>
            <person name="Yu S."/>
            <person name="Liu X."/>
            <person name="Zhang Y."/>
            <person name="Hong G."/>
            <person name="Han B."/>
            <person name="Choisne N."/>
            <person name="Demange N."/>
            <person name="Orjeda G."/>
            <person name="Samain S."/>
            <person name="Cattolico L."/>
            <person name="Pelletier E."/>
            <person name="Couloux A."/>
            <person name="Segurens B."/>
            <person name="Wincker P."/>
            <person name="D'Hont A."/>
            <person name="Scarpelli C."/>
            <person name="Weissenbach J."/>
            <person name="Salanoubat M."/>
            <person name="Quetier F."/>
            <person name="Yu Y."/>
            <person name="Kim H.R."/>
            <person name="Rambo T."/>
            <person name="Currie J."/>
            <person name="Collura K."/>
            <person name="Luo M."/>
            <person name="Yang T."/>
            <person name="Ammiraju J.S.S."/>
            <person name="Engler F."/>
            <person name="Soderlund C."/>
            <person name="Wing R.A."/>
            <person name="Palmer L.E."/>
            <person name="de la Bastide M."/>
            <person name="Spiegel L."/>
            <person name="Nascimento L."/>
            <person name="Zutavern T."/>
            <person name="O'Shaughnessy A."/>
            <person name="Dike S."/>
            <person name="Dedhia N."/>
            <person name="Preston R."/>
            <person name="Balija V."/>
            <person name="McCombie W.R."/>
            <person name="Chow T."/>
            <person name="Chen H."/>
            <person name="Chung M."/>
            <person name="Chen C."/>
            <person name="Shaw J."/>
            <person name="Wu H."/>
            <person name="Hsiao K."/>
            <person name="Chao Y."/>
            <person name="Chu M."/>
            <person name="Cheng C."/>
            <person name="Hour A."/>
            <person name="Lee P."/>
            <person name="Lin S."/>
            <person name="Lin Y."/>
            <person name="Liou J."/>
            <person name="Liu S."/>
            <person name="Hsing Y."/>
            <person name="Raghuvanshi S."/>
            <person name="Mohanty A."/>
            <person name="Bharti A.K."/>
            <person name="Gaur A."/>
            <person name="Gupta V."/>
            <person name="Kumar D."/>
            <person name="Ravi V."/>
            <person name="Vij S."/>
            <person name="Kapur A."/>
            <person name="Khurana P."/>
            <person name="Khurana P."/>
            <person name="Khurana J.P."/>
            <person name="Tyagi A.K."/>
            <person name="Gaikwad K."/>
            <person name="Singh A."/>
            <person name="Dalal V."/>
            <person name="Srivastava S."/>
            <person name="Dixit A."/>
            <person name="Pal A.K."/>
            <person name="Ghazi I.A."/>
            <person name="Yadav M."/>
            <person name="Pandit A."/>
            <person name="Bhargava A."/>
            <person name="Sureshbabu K."/>
            <person name="Batra K."/>
            <person name="Sharma T.R."/>
            <person name="Mohapatra T."/>
            <person name="Singh N.K."/>
            <person name="Messing J."/>
            <person name="Nelson A.B."/>
            <person name="Fuks G."/>
            <person name="Kavchok S."/>
            <person name="Keizer G."/>
            <person name="Linton E."/>
            <person name="Llaca V."/>
            <person name="Song R."/>
            <person name="Tanyolac B."/>
            <person name="Young S."/>
            <person name="Ho-Il K."/>
            <person name="Hahn J.H."/>
            <person name="Sangsakoo G."/>
            <person name="Vanavichit A."/>
            <person name="de Mattos Luiz.A.T."/>
            <person name="Zimmer P.D."/>
            <person name="Malone G."/>
            <person name="Dellagostin O."/>
            <person name="de Oliveira A.C."/>
            <person name="Bevan M."/>
            <person name="Bancroft I."/>
            <person name="Minx P."/>
            <person name="Cordum H."/>
            <person name="Wilson R."/>
            <person name="Cheng Z."/>
            <person name="Jin W."/>
            <person name="Jiang J."/>
            <person name="Leong S.A."/>
            <person name="Iwama H."/>
            <person name="Gojobori T."/>
            <person name="Itoh T."/>
            <person name="Niimura Y."/>
            <person name="Fujii Y."/>
            <person name="Habara T."/>
            <person name="Sakai H."/>
            <person name="Sato Y."/>
            <person name="Wilson G."/>
            <person name="Kumar K."/>
            <person name="McCouch S."/>
            <person name="Juretic N."/>
            <person name="Hoen D."/>
            <person name="Wright S."/>
            <person name="Bruskiewich R."/>
            <person name="Bureau T."/>
            <person name="Miyao A."/>
            <person name="Hirochika H."/>
            <person name="Nishikawa T."/>
            <person name="Kadowaki K."/>
            <person name="Sugiura M."/>
            <person name="Burr B."/>
            <person name="Sasaki T."/>
        </authorList>
    </citation>
    <scope>NUCLEOTIDE SEQUENCE [LARGE SCALE GENOMIC DNA]</scope>
    <source>
        <strain evidence="4">cv. Nipponbare</strain>
    </source>
</reference>
<feature type="compositionally biased region" description="Pro residues" evidence="1">
    <location>
        <begin position="76"/>
        <end position="90"/>
    </location>
</feature>
<feature type="compositionally biased region" description="Low complexity" evidence="1">
    <location>
        <begin position="44"/>
        <end position="59"/>
    </location>
</feature>
<reference evidence="4" key="4">
    <citation type="journal article" date="2008" name="Nucleic Acids Res.">
        <title>The rice annotation project database (RAP-DB): 2008 update.</title>
        <authorList>
            <consortium name="The rice annotation project (RAP)"/>
        </authorList>
    </citation>
    <scope>GENOME REANNOTATION</scope>
    <source>
        <strain evidence="4">cv. Nipponbare</strain>
    </source>
</reference>
<dbReference type="EMBL" id="AP004190">
    <property type="protein sequence ID" value="BAD09264.1"/>
    <property type="molecule type" value="Genomic_DNA"/>
</dbReference>
<accession>Q6ZFJ1</accession>
<gene>
    <name evidence="2" type="ORF">OJ1345_D02.32</name>
    <name evidence="3" type="ORF">OJ1506_F01.4</name>
</gene>
<evidence type="ECO:0000256" key="1">
    <source>
        <dbReference type="SAM" id="MobiDB-lite"/>
    </source>
</evidence>
<reference evidence="3" key="2">
    <citation type="submission" date="2001-09" db="EMBL/GenBank/DDBJ databases">
        <title>Oryza sativa nipponbare(GA3) genomic DNA, chromosome 8, BAC clone:OJ1506_F01.</title>
        <authorList>
            <person name="Sasaki T."/>
            <person name="Matsumoto T."/>
            <person name="Yamamoto K."/>
        </authorList>
    </citation>
    <scope>NUCLEOTIDE SEQUENCE</scope>
</reference>
<dbReference type="EMBL" id="AP003892">
    <property type="protein sequence ID" value="BAD08912.1"/>
    <property type="molecule type" value="Genomic_DNA"/>
</dbReference>
<organism evidence="3 4">
    <name type="scientific">Oryza sativa subsp. japonica</name>
    <name type="common">Rice</name>
    <dbReference type="NCBI Taxonomy" id="39947"/>
    <lineage>
        <taxon>Eukaryota</taxon>
        <taxon>Viridiplantae</taxon>
        <taxon>Streptophyta</taxon>
        <taxon>Embryophyta</taxon>
        <taxon>Tracheophyta</taxon>
        <taxon>Spermatophyta</taxon>
        <taxon>Magnoliopsida</taxon>
        <taxon>Liliopsida</taxon>
        <taxon>Poales</taxon>
        <taxon>Poaceae</taxon>
        <taxon>BOP clade</taxon>
        <taxon>Oryzoideae</taxon>
        <taxon>Oryzeae</taxon>
        <taxon>Oryzinae</taxon>
        <taxon>Oryza</taxon>
        <taxon>Oryza sativa</taxon>
    </lineage>
</organism>
<name>Q6ZFJ1_ORYSJ</name>
<reference evidence="2" key="1">
    <citation type="submission" date="2001-07" db="EMBL/GenBank/DDBJ databases">
        <title>Oryza sativa nipponbare(GA3) genomic DNA, chromosome 8, BAC clone:OJ1345_D02.</title>
        <authorList>
            <person name="Sasaki T."/>
            <person name="Matsumoto T."/>
            <person name="Yamamoto K."/>
        </authorList>
    </citation>
    <scope>NUCLEOTIDE SEQUENCE</scope>
</reference>
<dbReference type="Proteomes" id="UP000000763">
    <property type="component" value="Chromosome 8"/>
</dbReference>
<evidence type="ECO:0000313" key="2">
    <source>
        <dbReference type="EMBL" id="BAD08912.1"/>
    </source>
</evidence>
<protein>
    <submittedName>
        <fullName evidence="3">Uncharacterized protein</fullName>
    </submittedName>
</protein>
<evidence type="ECO:0000313" key="3">
    <source>
        <dbReference type="EMBL" id="BAD09264.1"/>
    </source>
</evidence>
<evidence type="ECO:0000313" key="4">
    <source>
        <dbReference type="Proteomes" id="UP000000763"/>
    </source>
</evidence>
<feature type="compositionally biased region" description="Low complexity" evidence="1">
    <location>
        <begin position="91"/>
        <end position="100"/>
    </location>
</feature>
<dbReference type="AlphaFoldDB" id="Q6ZFJ1"/>